<name>A0A2T0AFG6_RHOTO</name>
<organism evidence="2 3">
    <name type="scientific">Rhodotorula toruloides</name>
    <name type="common">Yeast</name>
    <name type="synonym">Rhodosporidium toruloides</name>
    <dbReference type="NCBI Taxonomy" id="5286"/>
    <lineage>
        <taxon>Eukaryota</taxon>
        <taxon>Fungi</taxon>
        <taxon>Dikarya</taxon>
        <taxon>Basidiomycota</taxon>
        <taxon>Pucciniomycotina</taxon>
        <taxon>Microbotryomycetes</taxon>
        <taxon>Sporidiobolales</taxon>
        <taxon>Sporidiobolaceae</taxon>
        <taxon>Rhodotorula</taxon>
    </lineage>
</organism>
<feature type="region of interest" description="Disordered" evidence="1">
    <location>
        <begin position="25"/>
        <end position="47"/>
    </location>
</feature>
<dbReference type="AlphaFoldDB" id="A0A2T0AFG6"/>
<dbReference type="EMBL" id="LCTV02000002">
    <property type="protein sequence ID" value="PRQ76738.1"/>
    <property type="molecule type" value="Genomic_DNA"/>
</dbReference>
<comment type="caution">
    <text evidence="2">The sequence shown here is derived from an EMBL/GenBank/DDBJ whole genome shotgun (WGS) entry which is preliminary data.</text>
</comment>
<feature type="region of interest" description="Disordered" evidence="1">
    <location>
        <begin position="156"/>
        <end position="177"/>
    </location>
</feature>
<accession>A0A2T0AFG6</accession>
<feature type="region of interest" description="Disordered" evidence="1">
    <location>
        <begin position="247"/>
        <end position="281"/>
    </location>
</feature>
<protein>
    <submittedName>
        <fullName evidence="2">Uncharacterized protein</fullName>
    </submittedName>
</protein>
<evidence type="ECO:0000313" key="3">
    <source>
        <dbReference type="Proteomes" id="UP000239560"/>
    </source>
</evidence>
<reference evidence="2 3" key="1">
    <citation type="journal article" date="2018" name="Elife">
        <title>Functional genomics of lipid metabolism in the oleaginous yeast Rhodosporidium toruloides.</title>
        <authorList>
            <person name="Coradetti S.T."/>
            <person name="Pinel D."/>
            <person name="Geiselman G."/>
            <person name="Ito M."/>
            <person name="Mondo S."/>
            <person name="Reilly M.C."/>
            <person name="Cheng Y.F."/>
            <person name="Bauer S."/>
            <person name="Grigoriev I."/>
            <person name="Gladden J.M."/>
            <person name="Simmons B.A."/>
            <person name="Brem R."/>
            <person name="Arkin A.P."/>
            <person name="Skerker J.M."/>
        </authorList>
    </citation>
    <scope>NUCLEOTIDE SEQUENCE [LARGE SCALE GENOMIC DNA]</scope>
    <source>
        <strain evidence="2 3">NBRC 0880</strain>
    </source>
</reference>
<gene>
    <name evidence="2" type="ORF">AAT19DRAFT_12156</name>
</gene>
<evidence type="ECO:0000313" key="2">
    <source>
        <dbReference type="EMBL" id="PRQ76738.1"/>
    </source>
</evidence>
<proteinExistence type="predicted"/>
<sequence length="281" mass="31043">MLVQVWKMASSTAFSSAPLVVRHSSKRASDPAPLEPPPADGPRFRATYSSGTEPTHAFCSRIHLSHRCRTPKSDLRKFSAPSGVRLKARKTSLFLLICTKATRERRCSIPSLRTKCLTRRRRRTDLRNRTSIGAFSRLCSVSLFVYRADLDVDVKQRRNPPQRTAATRPPLVPSPSPLCTLRTPSLPLLDSLLPLLGLDGLVRRPSSSRRSSSRSRTRPIPSLSPACVGTPPRLLPPLMSTPLEALLPHPHRRRRGGSIQASAAGHRRRPVAGSRWGGQAD</sequence>
<evidence type="ECO:0000256" key="1">
    <source>
        <dbReference type="SAM" id="MobiDB-lite"/>
    </source>
</evidence>
<feature type="region of interest" description="Disordered" evidence="1">
    <location>
        <begin position="203"/>
        <end position="235"/>
    </location>
</feature>
<dbReference type="Proteomes" id="UP000239560">
    <property type="component" value="Unassembled WGS sequence"/>
</dbReference>